<feature type="signal peptide" evidence="4">
    <location>
        <begin position="1"/>
        <end position="24"/>
    </location>
</feature>
<keyword evidence="8" id="KW-1185">Reference proteome</keyword>
<evidence type="ECO:0000256" key="1">
    <source>
        <dbReference type="ARBA" id="ARBA00010790"/>
    </source>
</evidence>
<feature type="domain" description="Glucose-methanol-choline oxidoreductase N-terminal" evidence="5">
    <location>
        <begin position="130"/>
        <end position="153"/>
    </location>
</feature>
<protein>
    <recommendedName>
        <fullName evidence="5 6">Glucose-methanol-choline oxidoreductase N-terminal domain-containing protein</fullName>
    </recommendedName>
</protein>
<feature type="binding site" evidence="2">
    <location>
        <position position="132"/>
    </location>
    <ligand>
        <name>FAD</name>
        <dbReference type="ChEBI" id="CHEBI:57692"/>
    </ligand>
</feature>
<reference evidence="7 8" key="1">
    <citation type="submission" date="2020-04" db="EMBL/GenBank/DDBJ databases">
        <authorList>
            <person name="Alioto T."/>
            <person name="Alioto T."/>
            <person name="Gomez Garrido J."/>
        </authorList>
    </citation>
    <scope>NUCLEOTIDE SEQUENCE [LARGE SCALE GENOMIC DNA]</scope>
</reference>
<gene>
    <name evidence="7" type="ORF">CLODIP_2_CD10764</name>
</gene>
<evidence type="ECO:0000259" key="5">
    <source>
        <dbReference type="PROSITE" id="PS00623"/>
    </source>
</evidence>
<keyword evidence="2 3" id="KW-0274">FAD</keyword>
<evidence type="ECO:0000256" key="2">
    <source>
        <dbReference type="PIRSR" id="PIRSR000137-2"/>
    </source>
</evidence>
<evidence type="ECO:0000256" key="3">
    <source>
        <dbReference type="RuleBase" id="RU003968"/>
    </source>
</evidence>
<dbReference type="PROSITE" id="PS00623">
    <property type="entry name" value="GMC_OXRED_1"/>
    <property type="match status" value="1"/>
</dbReference>
<dbReference type="GO" id="GO:0016614">
    <property type="term" value="F:oxidoreductase activity, acting on CH-OH group of donors"/>
    <property type="evidence" value="ECO:0007669"/>
    <property type="project" value="InterPro"/>
</dbReference>
<dbReference type="GO" id="GO:0050660">
    <property type="term" value="F:flavin adenine dinucleotide binding"/>
    <property type="evidence" value="ECO:0007669"/>
    <property type="project" value="InterPro"/>
</dbReference>
<dbReference type="Gene3D" id="3.50.50.60">
    <property type="entry name" value="FAD/NAD(P)-binding domain"/>
    <property type="match status" value="1"/>
</dbReference>
<evidence type="ECO:0000256" key="4">
    <source>
        <dbReference type="SAM" id="SignalP"/>
    </source>
</evidence>
<dbReference type="Pfam" id="PF05199">
    <property type="entry name" value="GMC_oxred_C"/>
    <property type="match status" value="1"/>
</dbReference>
<dbReference type="Gene3D" id="3.30.560.10">
    <property type="entry name" value="Glucose Oxidase, domain 3"/>
    <property type="match status" value="1"/>
</dbReference>
<dbReference type="PROSITE" id="PS00624">
    <property type="entry name" value="GMC_OXRED_2"/>
    <property type="match status" value="1"/>
</dbReference>
<dbReference type="PANTHER" id="PTHR11552">
    <property type="entry name" value="GLUCOSE-METHANOL-CHOLINE GMC OXIDOREDUCTASE"/>
    <property type="match status" value="1"/>
</dbReference>
<feature type="binding site" evidence="2">
    <location>
        <position position="269"/>
    </location>
    <ligand>
        <name>FAD</name>
        <dbReference type="ChEBI" id="CHEBI:57692"/>
    </ligand>
</feature>
<dbReference type="EMBL" id="CADEPI010000095">
    <property type="protein sequence ID" value="CAB3374226.1"/>
    <property type="molecule type" value="Genomic_DNA"/>
</dbReference>
<dbReference type="InterPro" id="IPR036188">
    <property type="entry name" value="FAD/NAD-bd_sf"/>
</dbReference>
<dbReference type="SUPFAM" id="SSF54373">
    <property type="entry name" value="FAD-linked reductases, C-terminal domain"/>
    <property type="match status" value="1"/>
</dbReference>
<dbReference type="PANTHER" id="PTHR11552:SF226">
    <property type="entry name" value="RE28171P"/>
    <property type="match status" value="1"/>
</dbReference>
<name>A0A8S1CS11_9INSE</name>
<dbReference type="PIRSF" id="PIRSF000137">
    <property type="entry name" value="Alcohol_oxidase"/>
    <property type="match status" value="1"/>
</dbReference>
<organism evidence="7 8">
    <name type="scientific">Cloeon dipterum</name>
    <dbReference type="NCBI Taxonomy" id="197152"/>
    <lineage>
        <taxon>Eukaryota</taxon>
        <taxon>Metazoa</taxon>
        <taxon>Ecdysozoa</taxon>
        <taxon>Arthropoda</taxon>
        <taxon>Hexapoda</taxon>
        <taxon>Insecta</taxon>
        <taxon>Pterygota</taxon>
        <taxon>Palaeoptera</taxon>
        <taxon>Ephemeroptera</taxon>
        <taxon>Pisciforma</taxon>
        <taxon>Baetidae</taxon>
        <taxon>Cloeon</taxon>
    </lineage>
</organism>
<evidence type="ECO:0000313" key="8">
    <source>
        <dbReference type="Proteomes" id="UP000494165"/>
    </source>
</evidence>
<evidence type="ECO:0000259" key="6">
    <source>
        <dbReference type="PROSITE" id="PS00624"/>
    </source>
</evidence>
<dbReference type="InterPro" id="IPR000172">
    <property type="entry name" value="GMC_OxRdtase_N"/>
</dbReference>
<dbReference type="OrthoDB" id="269227at2759"/>
<dbReference type="Pfam" id="PF00732">
    <property type="entry name" value="GMC_oxred_N"/>
    <property type="match status" value="1"/>
</dbReference>
<keyword evidence="4" id="KW-0732">Signal</keyword>
<comment type="cofactor">
    <cofactor evidence="2">
        <name>FAD</name>
        <dbReference type="ChEBI" id="CHEBI:57692"/>
    </cofactor>
</comment>
<keyword evidence="3" id="KW-0285">Flavoprotein</keyword>
<sequence length="638" mass="70925">MALLLGAGMSTAMAGLWLMPLMLAGIAYHRYETVDPESRVLDASNKIREEYDFIVIGGGSAGAVVANRLSEVPEWNVLLIEAGGDETEISDVPGLAGYLQQSELDWQYQTTSSESSCLAMHNRQCNWPRGKVLGGSSVLNAMLYVRGNRHDYDHWERLGNPGWSYDHVLPYFIKSEDNRNPYLAKTPYHGTGGYLTVQESPWHTPLSLTFLQACHELGYENRDINGEFQTGCMIAQGTIRRGSRCSTAKAFLRPVNLRKNLDIALKTFVSKVVVDPTKKQTVGVEILQKGKSKRVIRVGKEVVLSAGAIGSPQIMMLSGIGPPDHLARMKIPLVHALPGVGENLQDHIGLGGLTFIIDQPFTFTKERFQTVPVALEYILNERGPLSTLGGVEGLAFVNTKYANHSEDFPDVQFHFAPSSINSDGGEHIRKIVGLRDIVYNTMYKPLVGSETWTILPLLLRPKSSGTIRLRSRNPLHHPNIRPNYLSHPEDVYTLIEGIRIAMQISNSTAFRKFGSRPHTIPMPGCKKYAFDTDPYWECALRHFTFTIYHPTGTCKMGPAYDQLAVVDHELRVHGVKGLRVMDASIMPMIVSGNPNAPIIMIGEKGADMVKNAWYHSKGDEDIDQLHEFADSEENQTVE</sequence>
<feature type="domain" description="Glucose-methanol-choline oxidoreductase N-terminal" evidence="6">
    <location>
        <begin position="307"/>
        <end position="321"/>
    </location>
</feature>
<proteinExistence type="inferred from homology"/>
<dbReference type="SUPFAM" id="SSF51905">
    <property type="entry name" value="FAD/NAD(P)-binding domain"/>
    <property type="match status" value="1"/>
</dbReference>
<comment type="caution">
    <text evidence="7">The sequence shown here is derived from an EMBL/GenBank/DDBJ whole genome shotgun (WGS) entry which is preliminary data.</text>
</comment>
<dbReference type="InterPro" id="IPR007867">
    <property type="entry name" value="GMC_OxRtase_C"/>
</dbReference>
<dbReference type="InterPro" id="IPR012132">
    <property type="entry name" value="GMC_OxRdtase"/>
</dbReference>
<comment type="similarity">
    <text evidence="1 3">Belongs to the GMC oxidoreductase family.</text>
</comment>
<evidence type="ECO:0000313" key="7">
    <source>
        <dbReference type="EMBL" id="CAB3374226.1"/>
    </source>
</evidence>
<dbReference type="Proteomes" id="UP000494165">
    <property type="component" value="Unassembled WGS sequence"/>
</dbReference>
<feature type="chain" id="PRO_5035814850" description="Glucose-methanol-choline oxidoreductase N-terminal domain-containing protein" evidence="4">
    <location>
        <begin position="25"/>
        <end position="638"/>
    </location>
</feature>
<dbReference type="AlphaFoldDB" id="A0A8S1CS11"/>
<accession>A0A8S1CS11</accession>